<evidence type="ECO:0000313" key="2">
    <source>
        <dbReference type="EMBL" id="ESW07290.1"/>
    </source>
</evidence>
<name>V7APQ1_PHAVU</name>
<dbReference type="STRING" id="3885.V7APQ1"/>
<dbReference type="eggNOG" id="ENOG502S2B3">
    <property type="taxonomic scope" value="Eukaryota"/>
</dbReference>
<dbReference type="AlphaFoldDB" id="V7APQ1"/>
<gene>
    <name evidence="2" type="ORF">PHAVU_010G117400g</name>
</gene>
<organism evidence="2 3">
    <name type="scientific">Phaseolus vulgaris</name>
    <name type="common">Kidney bean</name>
    <name type="synonym">French bean</name>
    <dbReference type="NCBI Taxonomy" id="3885"/>
    <lineage>
        <taxon>Eukaryota</taxon>
        <taxon>Viridiplantae</taxon>
        <taxon>Streptophyta</taxon>
        <taxon>Embryophyta</taxon>
        <taxon>Tracheophyta</taxon>
        <taxon>Spermatophyta</taxon>
        <taxon>Magnoliopsida</taxon>
        <taxon>eudicotyledons</taxon>
        <taxon>Gunneridae</taxon>
        <taxon>Pentapetalae</taxon>
        <taxon>rosids</taxon>
        <taxon>fabids</taxon>
        <taxon>Fabales</taxon>
        <taxon>Fabaceae</taxon>
        <taxon>Papilionoideae</taxon>
        <taxon>50 kb inversion clade</taxon>
        <taxon>NPAAA clade</taxon>
        <taxon>indigoferoid/millettioid clade</taxon>
        <taxon>Phaseoleae</taxon>
        <taxon>Phaseolus</taxon>
    </lineage>
</organism>
<proteinExistence type="inferred from homology"/>
<comment type="similarity">
    <text evidence="1">Belongs to the ARG7 family.</text>
</comment>
<dbReference type="GO" id="GO:0009733">
    <property type="term" value="P:response to auxin"/>
    <property type="evidence" value="ECO:0007669"/>
    <property type="project" value="InterPro"/>
</dbReference>
<evidence type="ECO:0000256" key="1">
    <source>
        <dbReference type="ARBA" id="ARBA00006974"/>
    </source>
</evidence>
<sequence length="153" mass="17713">MSFEKLILENKTPFNIHCFPRKTSEQISSSNLCSLLMCESEENNLGEVPVANRPCPDHHPQRKKVVFKEIPKGFFPIKVGQGEEQEKIVMPIMYLNHPLFSQLLKEAEEEYGFDQQGTIIIPCHLKDFRYVQALIDKEISTQHHAISCFRSPR</sequence>
<dbReference type="PANTHER" id="PTHR31374:SF213">
    <property type="entry name" value="SAUR FAMILY PROTEIN"/>
    <property type="match status" value="1"/>
</dbReference>
<dbReference type="Pfam" id="PF02519">
    <property type="entry name" value="Auxin_inducible"/>
    <property type="match status" value="1"/>
</dbReference>
<dbReference type="OrthoDB" id="1026046at2759"/>
<accession>V7APQ1</accession>
<dbReference type="Gramene" id="ESW07290">
    <property type="protein sequence ID" value="ESW07290"/>
    <property type="gene ID" value="PHAVU_010G117400g"/>
</dbReference>
<dbReference type="InterPro" id="IPR003676">
    <property type="entry name" value="SAUR_fam"/>
</dbReference>
<keyword evidence="3" id="KW-1185">Reference proteome</keyword>
<dbReference type="OMA" id="IVMPIMY"/>
<dbReference type="EMBL" id="CM002297">
    <property type="protein sequence ID" value="ESW07290.1"/>
    <property type="molecule type" value="Genomic_DNA"/>
</dbReference>
<evidence type="ECO:0000313" key="3">
    <source>
        <dbReference type="Proteomes" id="UP000000226"/>
    </source>
</evidence>
<protein>
    <submittedName>
        <fullName evidence="2">Uncharacterized protein</fullName>
    </submittedName>
</protein>
<reference evidence="3" key="1">
    <citation type="journal article" date="2014" name="Nat. Genet.">
        <title>A reference genome for common bean and genome-wide analysis of dual domestications.</title>
        <authorList>
            <person name="Schmutz J."/>
            <person name="McClean P.E."/>
            <person name="Mamidi S."/>
            <person name="Wu G.A."/>
            <person name="Cannon S.B."/>
            <person name="Grimwood J."/>
            <person name="Jenkins J."/>
            <person name="Shu S."/>
            <person name="Song Q."/>
            <person name="Chavarro C."/>
            <person name="Torres-Torres M."/>
            <person name="Geffroy V."/>
            <person name="Moghaddam S.M."/>
            <person name="Gao D."/>
            <person name="Abernathy B."/>
            <person name="Barry K."/>
            <person name="Blair M."/>
            <person name="Brick M.A."/>
            <person name="Chovatia M."/>
            <person name="Gepts P."/>
            <person name="Goodstein D.M."/>
            <person name="Gonzales M."/>
            <person name="Hellsten U."/>
            <person name="Hyten D.L."/>
            <person name="Jia G."/>
            <person name="Kelly J.D."/>
            <person name="Kudrna D."/>
            <person name="Lee R."/>
            <person name="Richard M.M."/>
            <person name="Miklas P.N."/>
            <person name="Osorno J.M."/>
            <person name="Rodrigues J."/>
            <person name="Thareau V."/>
            <person name="Urrea C.A."/>
            <person name="Wang M."/>
            <person name="Yu Y."/>
            <person name="Zhang M."/>
            <person name="Wing R.A."/>
            <person name="Cregan P.B."/>
            <person name="Rokhsar D.S."/>
            <person name="Jackson S.A."/>
        </authorList>
    </citation>
    <scope>NUCLEOTIDE SEQUENCE [LARGE SCALE GENOMIC DNA]</scope>
    <source>
        <strain evidence="3">cv. G19833</strain>
    </source>
</reference>
<dbReference type="PANTHER" id="PTHR31374">
    <property type="entry name" value="AUXIN-INDUCED PROTEIN-LIKE-RELATED"/>
    <property type="match status" value="1"/>
</dbReference>
<dbReference type="Proteomes" id="UP000000226">
    <property type="component" value="Chromosome 10"/>
</dbReference>